<reference evidence="9 10" key="1">
    <citation type="submission" date="2018-04" db="EMBL/GenBank/DDBJ databases">
        <title>Genomic Encyclopedia of Type Strains, Phase IV (KMG-IV): sequencing the most valuable type-strain genomes for metagenomic binning, comparative biology and taxonomic classification.</title>
        <authorList>
            <person name="Goeker M."/>
        </authorList>
    </citation>
    <scope>NUCLEOTIDE SEQUENCE [LARGE SCALE GENOMIC DNA]</scope>
    <source>
        <strain evidence="9 10">DSM 104150</strain>
    </source>
</reference>
<evidence type="ECO:0000256" key="5">
    <source>
        <dbReference type="ARBA" id="ARBA00022989"/>
    </source>
</evidence>
<dbReference type="GO" id="GO:0005886">
    <property type="term" value="C:plasma membrane"/>
    <property type="evidence" value="ECO:0007669"/>
    <property type="project" value="UniProtKB-SubCell"/>
</dbReference>
<evidence type="ECO:0000256" key="7">
    <source>
        <dbReference type="RuleBase" id="RU004379"/>
    </source>
</evidence>
<evidence type="ECO:0000256" key="2">
    <source>
        <dbReference type="ARBA" id="ARBA00010350"/>
    </source>
</evidence>
<keyword evidence="3" id="KW-1003">Cell membrane</keyword>
<feature type="transmembrane region" description="Helical" evidence="7">
    <location>
        <begin position="160"/>
        <end position="182"/>
    </location>
</feature>
<evidence type="ECO:0000313" key="9">
    <source>
        <dbReference type="EMBL" id="PXV71013.1"/>
    </source>
</evidence>
<dbReference type="RefSeq" id="WP_170123826.1">
    <property type="nucleotide sequence ID" value="NZ_CAWNXA010000001.1"/>
</dbReference>
<evidence type="ECO:0000313" key="10">
    <source>
        <dbReference type="Proteomes" id="UP000248330"/>
    </source>
</evidence>
<feature type="region of interest" description="Disordered" evidence="8">
    <location>
        <begin position="1"/>
        <end position="27"/>
    </location>
</feature>
<keyword evidence="5 7" id="KW-1133">Transmembrane helix</keyword>
<keyword evidence="9" id="KW-0378">Hydrolase</keyword>
<evidence type="ECO:0000256" key="1">
    <source>
        <dbReference type="ARBA" id="ARBA00004651"/>
    </source>
</evidence>
<keyword evidence="6 7" id="KW-0472">Membrane</keyword>
<protein>
    <submittedName>
        <fullName evidence="9">Modulator of FtsH protease</fullName>
    </submittedName>
</protein>
<comment type="similarity">
    <text evidence="2 7">Belongs to the BI1 family.</text>
</comment>
<keyword evidence="4 7" id="KW-0812">Transmembrane</keyword>
<dbReference type="CDD" id="cd10433">
    <property type="entry name" value="YccA_like"/>
    <property type="match status" value="1"/>
</dbReference>
<dbReference type="PANTHER" id="PTHR23291:SF115">
    <property type="entry name" value="MODULATOR OF FTSH PROTEASE YCCA"/>
    <property type="match status" value="1"/>
</dbReference>
<dbReference type="PANTHER" id="PTHR23291">
    <property type="entry name" value="BAX INHIBITOR-RELATED"/>
    <property type="match status" value="1"/>
</dbReference>
<dbReference type="GO" id="GO:0008233">
    <property type="term" value="F:peptidase activity"/>
    <property type="evidence" value="ECO:0007669"/>
    <property type="project" value="UniProtKB-KW"/>
</dbReference>
<dbReference type="AlphaFoldDB" id="A0A318EDW4"/>
<feature type="transmembrane region" description="Helical" evidence="7">
    <location>
        <begin position="45"/>
        <end position="65"/>
    </location>
</feature>
<keyword evidence="10" id="KW-1185">Reference proteome</keyword>
<comment type="caution">
    <text evidence="9">The sequence shown here is derived from an EMBL/GenBank/DDBJ whole genome shotgun (WGS) entry which is preliminary data.</text>
</comment>
<feature type="transmembrane region" description="Helical" evidence="7">
    <location>
        <begin position="218"/>
        <end position="245"/>
    </location>
</feature>
<feature type="transmembrane region" description="Helical" evidence="7">
    <location>
        <begin position="127"/>
        <end position="148"/>
    </location>
</feature>
<organism evidence="9 10">
    <name type="scientific">Sinimarinibacterium flocculans</name>
    <dbReference type="NCBI Taxonomy" id="985250"/>
    <lineage>
        <taxon>Bacteria</taxon>
        <taxon>Pseudomonadati</taxon>
        <taxon>Pseudomonadota</taxon>
        <taxon>Gammaproteobacteria</taxon>
        <taxon>Nevskiales</taxon>
        <taxon>Nevskiaceae</taxon>
        <taxon>Sinimarinibacterium</taxon>
    </lineage>
</organism>
<gene>
    <name evidence="9" type="ORF">C8D93_10151</name>
</gene>
<evidence type="ECO:0000256" key="8">
    <source>
        <dbReference type="SAM" id="MobiDB-lite"/>
    </source>
</evidence>
<accession>A0A318EDW4</accession>
<dbReference type="GO" id="GO:0006508">
    <property type="term" value="P:proteolysis"/>
    <property type="evidence" value="ECO:0007669"/>
    <property type="project" value="UniProtKB-KW"/>
</dbReference>
<comment type="subcellular location">
    <subcellularLocation>
        <location evidence="1">Cell membrane</location>
        <topology evidence="1">Multi-pass membrane protein</topology>
    </subcellularLocation>
</comment>
<dbReference type="InterPro" id="IPR006214">
    <property type="entry name" value="Bax_inhibitor_1-related"/>
</dbReference>
<feature type="transmembrane region" description="Helical" evidence="7">
    <location>
        <begin position="188"/>
        <end position="206"/>
    </location>
</feature>
<sequence length="248" mass="26400">MSWNENTHRMARPAPVHGGQRPLPRAVSGAAPSALQTNKVLRNTYMLLSMTLLFSAAMAGVSMAVGAPYGVSLICSLVALGLLWFVVPRTADSEAGIWVVFAVTGLLGFGLGPVLNMYLRGFANGSQIVMMAFGLTGTIFVGLSAYAVKTRRDFSFMRGFLFTGILIAFVVSIGLLVASFFGVYLQPLALGISAMFALLMCGLILYQTGEIVNGGETNYVLATVTLYVSIYNLFTSLLHLLGFAAGDD</sequence>
<dbReference type="Proteomes" id="UP000248330">
    <property type="component" value="Unassembled WGS sequence"/>
</dbReference>
<feature type="transmembrane region" description="Helical" evidence="7">
    <location>
        <begin position="71"/>
        <end position="88"/>
    </location>
</feature>
<proteinExistence type="inferred from homology"/>
<dbReference type="EMBL" id="QICN01000001">
    <property type="protein sequence ID" value="PXV71013.1"/>
    <property type="molecule type" value="Genomic_DNA"/>
</dbReference>
<evidence type="ECO:0000256" key="4">
    <source>
        <dbReference type="ARBA" id="ARBA00022692"/>
    </source>
</evidence>
<evidence type="ECO:0000256" key="6">
    <source>
        <dbReference type="ARBA" id="ARBA00023136"/>
    </source>
</evidence>
<feature type="transmembrane region" description="Helical" evidence="7">
    <location>
        <begin position="95"/>
        <end position="115"/>
    </location>
</feature>
<evidence type="ECO:0000256" key="3">
    <source>
        <dbReference type="ARBA" id="ARBA00022475"/>
    </source>
</evidence>
<keyword evidence="9" id="KW-0645">Protease</keyword>
<dbReference type="Pfam" id="PF01027">
    <property type="entry name" value="Bax1-I"/>
    <property type="match status" value="1"/>
</dbReference>
<name>A0A318EDW4_9GAMM</name>